<evidence type="ECO:0000313" key="2">
    <source>
        <dbReference type="EMBL" id="NEW07097.1"/>
    </source>
</evidence>
<proteinExistence type="predicted"/>
<dbReference type="AlphaFoldDB" id="A0A6G4A0C1"/>
<reference evidence="2" key="1">
    <citation type="submission" date="2020-02" db="EMBL/GenBank/DDBJ databases">
        <authorList>
            <person name="Shen X.-R."/>
            <person name="Zhang Y.-X."/>
        </authorList>
    </citation>
    <scope>NUCLEOTIDE SEQUENCE</scope>
    <source>
        <strain evidence="2">SYP-B3998</strain>
    </source>
</reference>
<gene>
    <name evidence="2" type="ORF">GK047_13880</name>
</gene>
<comment type="caution">
    <text evidence="2">The sequence shown here is derived from an EMBL/GenBank/DDBJ whole genome shotgun (WGS) entry which is preliminary data.</text>
</comment>
<accession>A0A6G4A0C1</accession>
<organism evidence="2">
    <name type="scientific">Paenibacillus sp. SYP-B3998</name>
    <dbReference type="NCBI Taxonomy" id="2678564"/>
    <lineage>
        <taxon>Bacteria</taxon>
        <taxon>Bacillati</taxon>
        <taxon>Bacillota</taxon>
        <taxon>Bacilli</taxon>
        <taxon>Bacillales</taxon>
        <taxon>Paenibacillaceae</taxon>
        <taxon>Paenibacillus</taxon>
    </lineage>
</organism>
<dbReference type="Gene3D" id="1.20.5.1070">
    <property type="entry name" value="Head and neck region of the ectodomain of NDV fusion glycoprotein"/>
    <property type="match status" value="1"/>
</dbReference>
<dbReference type="RefSeq" id="WP_163947388.1">
    <property type="nucleotide sequence ID" value="NZ_JAAIKC010000004.1"/>
</dbReference>
<name>A0A6G4A0C1_9BACL</name>
<keyword evidence="1" id="KW-0175">Coiled coil</keyword>
<evidence type="ECO:0000256" key="1">
    <source>
        <dbReference type="SAM" id="Coils"/>
    </source>
</evidence>
<dbReference type="EMBL" id="JAAIKC010000004">
    <property type="protein sequence ID" value="NEW07097.1"/>
    <property type="molecule type" value="Genomic_DNA"/>
</dbReference>
<sequence length="94" mass="10744">MDEMTDREFLSTIIGRINEIGTDVKEIKDRVDSIDRRLANVEDRLTGVENRLLKVAETMHEIKEAQIQQGEQIAGIAVTRMEHAARIRTLKLVT</sequence>
<protein>
    <submittedName>
        <fullName evidence="2">Uncharacterized protein</fullName>
    </submittedName>
</protein>
<feature type="coiled-coil region" evidence="1">
    <location>
        <begin position="24"/>
        <end position="51"/>
    </location>
</feature>